<gene>
    <name evidence="1" type="ORF">KDAU_51540</name>
</gene>
<organism evidence="1 2">
    <name type="scientific">Dictyobacter aurantiacus</name>
    <dbReference type="NCBI Taxonomy" id="1936993"/>
    <lineage>
        <taxon>Bacteria</taxon>
        <taxon>Bacillati</taxon>
        <taxon>Chloroflexota</taxon>
        <taxon>Ktedonobacteria</taxon>
        <taxon>Ktedonobacterales</taxon>
        <taxon>Dictyobacteraceae</taxon>
        <taxon>Dictyobacter</taxon>
    </lineage>
</organism>
<reference evidence="2" key="1">
    <citation type="submission" date="2018-12" db="EMBL/GenBank/DDBJ databases">
        <title>Tengunoibacter tsumagoiensis gen. nov., sp. nov., Dictyobacter kobayashii sp. nov., D. alpinus sp. nov., and D. joshuensis sp. nov. and description of Dictyobacteraceae fam. nov. within the order Ktedonobacterales isolated from Tengu-no-mugimeshi.</title>
        <authorList>
            <person name="Wang C.M."/>
            <person name="Zheng Y."/>
            <person name="Sakai Y."/>
            <person name="Toyoda A."/>
            <person name="Minakuchi Y."/>
            <person name="Abe K."/>
            <person name="Yokota A."/>
            <person name="Yabe S."/>
        </authorList>
    </citation>
    <scope>NUCLEOTIDE SEQUENCE [LARGE SCALE GENOMIC DNA]</scope>
    <source>
        <strain evidence="2">S-27</strain>
    </source>
</reference>
<protein>
    <submittedName>
        <fullName evidence="1">Uncharacterized protein</fullName>
    </submittedName>
</protein>
<sequence length="75" mass="7826">MESGLVDVEAVCDGGQFLIGGWETAVAQMRQAVERAMQERGELFIGEAMTLLSACECGGEEKGNVAGAVSSAIEM</sequence>
<comment type="caution">
    <text evidence="1">The sequence shown here is derived from an EMBL/GenBank/DDBJ whole genome shotgun (WGS) entry which is preliminary data.</text>
</comment>
<accession>A0A401ZLU1</accession>
<dbReference type="AlphaFoldDB" id="A0A401ZLU1"/>
<evidence type="ECO:0000313" key="2">
    <source>
        <dbReference type="Proteomes" id="UP000287224"/>
    </source>
</evidence>
<keyword evidence="2" id="KW-1185">Reference proteome</keyword>
<proteinExistence type="predicted"/>
<evidence type="ECO:0000313" key="1">
    <source>
        <dbReference type="EMBL" id="GCE07825.1"/>
    </source>
</evidence>
<dbReference type="EMBL" id="BIFQ01000002">
    <property type="protein sequence ID" value="GCE07825.1"/>
    <property type="molecule type" value="Genomic_DNA"/>
</dbReference>
<name>A0A401ZLU1_9CHLR</name>
<dbReference type="Proteomes" id="UP000287224">
    <property type="component" value="Unassembled WGS sequence"/>
</dbReference>